<dbReference type="Proteomes" id="UP000663843">
    <property type="component" value="Unassembled WGS sequence"/>
</dbReference>
<evidence type="ECO:0000313" key="2">
    <source>
        <dbReference type="EMBL" id="CAE6487533.1"/>
    </source>
</evidence>
<feature type="region of interest" description="Disordered" evidence="1">
    <location>
        <begin position="1"/>
        <end position="24"/>
    </location>
</feature>
<dbReference type="AlphaFoldDB" id="A0A8H3H8D0"/>
<organism evidence="2 3">
    <name type="scientific">Rhizoctonia solani</name>
    <dbReference type="NCBI Taxonomy" id="456999"/>
    <lineage>
        <taxon>Eukaryota</taxon>
        <taxon>Fungi</taxon>
        <taxon>Dikarya</taxon>
        <taxon>Basidiomycota</taxon>
        <taxon>Agaricomycotina</taxon>
        <taxon>Agaricomycetes</taxon>
        <taxon>Cantharellales</taxon>
        <taxon>Ceratobasidiaceae</taxon>
        <taxon>Rhizoctonia</taxon>
    </lineage>
</organism>
<dbReference type="PANTHER" id="PTHR33266:SF1">
    <property type="entry name" value="F-BOX DOMAIN-CONTAINING PROTEIN"/>
    <property type="match status" value="1"/>
</dbReference>
<dbReference type="EMBL" id="CAJMWT010004270">
    <property type="protein sequence ID" value="CAE6487533.1"/>
    <property type="molecule type" value="Genomic_DNA"/>
</dbReference>
<dbReference type="PANTHER" id="PTHR33266">
    <property type="entry name" value="CHROMOSOME 15, WHOLE GENOME SHOTGUN SEQUENCE"/>
    <property type="match status" value="1"/>
</dbReference>
<proteinExistence type="predicted"/>
<protein>
    <submittedName>
        <fullName evidence="2">Uncharacterized protein</fullName>
    </submittedName>
</protein>
<evidence type="ECO:0000256" key="1">
    <source>
        <dbReference type="SAM" id="MobiDB-lite"/>
    </source>
</evidence>
<accession>A0A8H3H8D0</accession>
<reference evidence="2" key="1">
    <citation type="submission" date="2021-01" db="EMBL/GenBank/DDBJ databases">
        <authorList>
            <person name="Kaushik A."/>
        </authorList>
    </citation>
    <scope>NUCLEOTIDE SEQUENCE</scope>
    <source>
        <strain evidence="2">AG2-2IIIB</strain>
    </source>
</reference>
<sequence length="919" mass="102728">MDSPMDIDAGYEGSQLGSNKPNDNKRFDAAKFNHAVLSAIQESREASLVFRFPPKLYDHAHLLCIVVSKFLPSWQIDVATCQEHLGKSEQSLYTALEEAYNNNDFASLLKHHAMLPRVLEHVVNQAQGMTPSSSGGFSDSQNSTALDLHLVFRGPYIGKTAQILIGTLNDERKAYLHTTAANTPYNWSISIVQSSGTGKSRTVEEAGKTVFTIPFNIREHGGEQKHAYPPPDKRIGLFFEERLDNDDTTQQVHYIIFLWQLFAQTLELLKTRFKKLRGEKLALEWTNYLGDGQTVLGVGQNRREFYDKVVDAATREISTSGSLGRNILEGYLQKSCSKLVNRVRSTLDNTNTNACFVYFDEAHWLTQTIKNPSKEHERNQFHNLGNVLSELIDYRVFFIFLSTNSSLKDLAPPTPFIRSARTVTGSQLITPFTDLKDLAPPAPFIRSARTVTGSQLITPFTELPFDIHESLVVQEFKSPGITLKRAYDVDVMVMFGRALWHTIYQVKSEKDIFRFAMAKLSADERPDQKANSILAALGIRVGIAFDEKEIIFHEKETTANKKGTVDESHPYWVQSKLVESHMRVAFSIPKHRGYMHTGAPSEPILAEAAGRYLSLGGCRGIAIEGPEQLSQALEKGLLARGERGELIGRLLVTAAHDMALENYCGTLEHQPNVPSYHRPIPVLVFLCALFHPSHHQKILSARCLTRKEGVETLSEAFSNSFVFFSHFALADDSQMLSAPALATALLRGMALQAKEGQESIDAVIPIHMGSLETPISPKTTSAINLQIKNRKGLSHCKIDRSITVPDASMPTISIVLQFGITGRKQDTIKVAEGSSRTRNTRSQVTDDHHYEIVARGCSSKLFRPITEEVESQYKALLGAGNVWEDFARRNRVDNFQALQAMKPRVNGKRQNETYYGSQS</sequence>
<gene>
    <name evidence="2" type="ORF">RDB_LOCUS125151</name>
</gene>
<name>A0A8H3H8D0_9AGAM</name>
<evidence type="ECO:0000313" key="3">
    <source>
        <dbReference type="Proteomes" id="UP000663843"/>
    </source>
</evidence>
<comment type="caution">
    <text evidence="2">The sequence shown here is derived from an EMBL/GenBank/DDBJ whole genome shotgun (WGS) entry which is preliminary data.</text>
</comment>